<accession>A0A151GMU5</accession>
<feature type="region of interest" description="Disordered" evidence="5">
    <location>
        <begin position="324"/>
        <end position="347"/>
    </location>
</feature>
<dbReference type="Proteomes" id="UP000076580">
    <property type="component" value="Chromosome 02"/>
</dbReference>
<comment type="caution">
    <text evidence="7">The sequence shown here is derived from an EMBL/GenBank/DDBJ whole genome shotgun (WGS) entry which is preliminary data.</text>
</comment>
<protein>
    <recommendedName>
        <fullName evidence="2">RNA polymerase II holoenzyme cyclin-like subunit</fullName>
    </recommendedName>
</protein>
<dbReference type="InterPro" id="IPR043198">
    <property type="entry name" value="Cyclin/Ssn8"/>
</dbReference>
<dbReference type="PANTHER" id="PTHR10026">
    <property type="entry name" value="CYCLIN"/>
    <property type="match status" value="1"/>
</dbReference>
<dbReference type="AlphaFoldDB" id="A0A151GMU5"/>
<feature type="region of interest" description="Disordered" evidence="5">
    <location>
        <begin position="22"/>
        <end position="42"/>
    </location>
</feature>
<evidence type="ECO:0000256" key="1">
    <source>
        <dbReference type="ARBA" id="ARBA00008638"/>
    </source>
</evidence>
<dbReference type="InterPro" id="IPR013763">
    <property type="entry name" value="Cyclin-like_dom"/>
</dbReference>
<dbReference type="Pfam" id="PF00134">
    <property type="entry name" value="Cyclin_N"/>
    <property type="match status" value="1"/>
</dbReference>
<proteinExistence type="inferred from homology"/>
<dbReference type="InParanoid" id="A0A151GMU5"/>
<evidence type="ECO:0000313" key="7">
    <source>
        <dbReference type="EMBL" id="KYK58429.1"/>
    </source>
</evidence>
<keyword evidence="3" id="KW-0195">Cyclin</keyword>
<organism evidence="7 8">
    <name type="scientific">Drechmeria coniospora</name>
    <name type="common">Nematophagous fungus</name>
    <name type="synonym">Meria coniospora</name>
    <dbReference type="NCBI Taxonomy" id="98403"/>
    <lineage>
        <taxon>Eukaryota</taxon>
        <taxon>Fungi</taxon>
        <taxon>Dikarya</taxon>
        <taxon>Ascomycota</taxon>
        <taxon>Pezizomycotina</taxon>
        <taxon>Sordariomycetes</taxon>
        <taxon>Hypocreomycetidae</taxon>
        <taxon>Hypocreales</taxon>
        <taxon>Ophiocordycipitaceae</taxon>
        <taxon>Drechmeria</taxon>
    </lineage>
</organism>
<keyword evidence="4" id="KW-0175">Coiled coil</keyword>
<dbReference type="GeneID" id="63718087"/>
<evidence type="ECO:0000313" key="8">
    <source>
        <dbReference type="Proteomes" id="UP000076580"/>
    </source>
</evidence>
<dbReference type="InterPro" id="IPR006671">
    <property type="entry name" value="Cyclin_N"/>
</dbReference>
<dbReference type="FunCoup" id="A0A151GMU5">
    <property type="interactions" value="845"/>
</dbReference>
<dbReference type="InterPro" id="IPR036915">
    <property type="entry name" value="Cyclin-like_sf"/>
</dbReference>
<dbReference type="STRING" id="98403.A0A151GMU5"/>
<comment type="similarity">
    <text evidence="1">Belongs to the cyclin family. Cyclin C subfamily.</text>
</comment>
<evidence type="ECO:0000256" key="5">
    <source>
        <dbReference type="SAM" id="MobiDB-lite"/>
    </source>
</evidence>
<dbReference type="EMBL" id="LAYC01000002">
    <property type="protein sequence ID" value="KYK58429.1"/>
    <property type="molecule type" value="Genomic_DNA"/>
</dbReference>
<gene>
    <name evidence="7" type="ORF">DCS_05444</name>
</gene>
<keyword evidence="8" id="KW-1185">Reference proteome</keyword>
<dbReference type="SUPFAM" id="SSF47954">
    <property type="entry name" value="Cyclin-like"/>
    <property type="match status" value="2"/>
</dbReference>
<feature type="domain" description="Cyclin-like" evidence="6">
    <location>
        <begin position="137"/>
        <end position="226"/>
    </location>
</feature>
<dbReference type="GO" id="GO:0016538">
    <property type="term" value="F:cyclin-dependent protein serine/threonine kinase regulator activity"/>
    <property type="evidence" value="ECO:0007669"/>
    <property type="project" value="InterPro"/>
</dbReference>
<feature type="coiled-coil region" evidence="4">
    <location>
        <begin position="95"/>
        <end position="122"/>
    </location>
</feature>
<evidence type="ECO:0000256" key="2">
    <source>
        <dbReference type="ARBA" id="ARBA00014912"/>
    </source>
</evidence>
<dbReference type="Gene3D" id="1.10.472.10">
    <property type="entry name" value="Cyclin-like"/>
    <property type="match status" value="2"/>
</dbReference>
<dbReference type="CDD" id="cd20513">
    <property type="entry name" value="CYCLIN_CCNC_rpt1"/>
    <property type="match status" value="1"/>
</dbReference>
<dbReference type="SMART" id="SM00385">
    <property type="entry name" value="CYCLIN"/>
    <property type="match status" value="1"/>
</dbReference>
<feature type="compositionally biased region" description="Basic and acidic residues" evidence="5">
    <location>
        <begin position="336"/>
        <end position="347"/>
    </location>
</feature>
<name>A0A151GMU5_DRECN</name>
<evidence type="ECO:0000259" key="6">
    <source>
        <dbReference type="SMART" id="SM00385"/>
    </source>
</evidence>
<evidence type="ECO:0000256" key="4">
    <source>
        <dbReference type="SAM" id="Coils"/>
    </source>
</evidence>
<dbReference type="RefSeq" id="XP_040657781.1">
    <property type="nucleotide sequence ID" value="XM_040802748.1"/>
</dbReference>
<evidence type="ECO:0000256" key="3">
    <source>
        <dbReference type="RuleBase" id="RU000383"/>
    </source>
</evidence>
<reference evidence="7 8" key="1">
    <citation type="journal article" date="2016" name="Sci. Rep.">
        <title>Insights into Adaptations to a Near-Obligate Nematode Endoparasitic Lifestyle from the Finished Genome of Drechmeria coniospora.</title>
        <authorList>
            <person name="Zhang L."/>
            <person name="Zhou Z."/>
            <person name="Guo Q."/>
            <person name="Fokkens L."/>
            <person name="Miskei M."/>
            <person name="Pocsi I."/>
            <person name="Zhang W."/>
            <person name="Chen M."/>
            <person name="Wang L."/>
            <person name="Sun Y."/>
            <person name="Donzelli B.G."/>
            <person name="Gibson D.M."/>
            <person name="Nelson D.R."/>
            <person name="Luo J.G."/>
            <person name="Rep M."/>
            <person name="Liu H."/>
            <person name="Yang S."/>
            <person name="Wang J."/>
            <person name="Krasnoff S.B."/>
            <person name="Xu Y."/>
            <person name="Molnar I."/>
            <person name="Lin M."/>
        </authorList>
    </citation>
    <scope>NUCLEOTIDE SEQUENCE [LARGE SCALE GENOMIC DNA]</scope>
    <source>
        <strain evidence="7 8">ARSEF 6962</strain>
    </source>
</reference>
<dbReference type="GO" id="GO:0006357">
    <property type="term" value="P:regulation of transcription by RNA polymerase II"/>
    <property type="evidence" value="ECO:0007669"/>
    <property type="project" value="InterPro"/>
</dbReference>
<sequence>MFRQFITVLAVPSAQSQANWNLSYRPIPPTHQPKPRSPEGTPEARKLWFCSAEAINHGGINTIKRAQHLCLSNKGASAGASPQAMSSNYWESTQRRHWLLTKDQLEARREKLEKDNADLVRMFPLQPPRLLAIYFNQQLLRLGKRLHIRQQAMATAQVYLKRFYTRVEIRRTNPYLVITTAMYLACKMEEAPQHIRLIVTEARQLWSEFIGLDTSKIGECEFFLISEMNSQLVVHQPYRTLNSLRGELGLVDDDMQLARSVINDHYMTDLPLLCDPHTVALVAILFTIILRPNSSASAAAQNASASMAMGLAAAQAAIGQAQARANGLPDSPRLPSDGKEKQAEPRSTRLGRYSTWLAESSVDIAAMVDATQEVISFYEFYEQYNDKLTREQITRFVKARSLDK</sequence>